<evidence type="ECO:0000313" key="3">
    <source>
        <dbReference type="EMBL" id="KAG6486401.1"/>
    </source>
</evidence>
<dbReference type="EMBL" id="JACMSC010000016">
    <property type="protein sequence ID" value="KAG6482685.1"/>
    <property type="molecule type" value="Genomic_DNA"/>
</dbReference>
<reference evidence="3 4" key="1">
    <citation type="submission" date="2020-08" db="EMBL/GenBank/DDBJ databases">
        <title>Plant Genome Project.</title>
        <authorList>
            <person name="Zhang R.-G."/>
        </authorList>
    </citation>
    <scope>NUCLEOTIDE SEQUENCE [LARGE SCALE GENOMIC DNA]</scope>
    <source>
        <tissue evidence="3">Rhizome</tissue>
    </source>
</reference>
<sequence>MFALLYAGDAKNTLTKLLQSSNTEESSTSTTKPHLRSERNKASEIQGKAKAIKDSSNDTRDNIEKLKLLEASDQLFKMLNRDYDLRPRRHPPVHN</sequence>
<gene>
    <name evidence="3" type="ORF">ZIOFF_054971</name>
    <name evidence="2" type="ORF">ZIOFF_059322</name>
</gene>
<comment type="caution">
    <text evidence="3">The sequence shown here is derived from an EMBL/GenBank/DDBJ whole genome shotgun (WGS) entry which is preliminary data.</text>
</comment>
<organism evidence="3 4">
    <name type="scientific">Zingiber officinale</name>
    <name type="common">Ginger</name>
    <name type="synonym">Amomum zingiber</name>
    <dbReference type="NCBI Taxonomy" id="94328"/>
    <lineage>
        <taxon>Eukaryota</taxon>
        <taxon>Viridiplantae</taxon>
        <taxon>Streptophyta</taxon>
        <taxon>Embryophyta</taxon>
        <taxon>Tracheophyta</taxon>
        <taxon>Spermatophyta</taxon>
        <taxon>Magnoliopsida</taxon>
        <taxon>Liliopsida</taxon>
        <taxon>Zingiberales</taxon>
        <taxon>Zingiberaceae</taxon>
        <taxon>Zingiber</taxon>
    </lineage>
</organism>
<proteinExistence type="predicted"/>
<name>A0A8J5FVF4_ZINOF</name>
<feature type="region of interest" description="Disordered" evidence="1">
    <location>
        <begin position="17"/>
        <end position="57"/>
    </location>
</feature>
<evidence type="ECO:0000313" key="2">
    <source>
        <dbReference type="EMBL" id="KAG6482685.1"/>
    </source>
</evidence>
<evidence type="ECO:0000313" key="4">
    <source>
        <dbReference type="Proteomes" id="UP000734854"/>
    </source>
</evidence>
<feature type="compositionally biased region" description="Low complexity" evidence="1">
    <location>
        <begin position="20"/>
        <end position="31"/>
    </location>
</feature>
<protein>
    <submittedName>
        <fullName evidence="3">Uncharacterized protein</fullName>
    </submittedName>
</protein>
<dbReference type="AlphaFoldDB" id="A0A8J5FVF4"/>
<accession>A0A8J5FVF4</accession>
<keyword evidence="4" id="KW-1185">Reference proteome</keyword>
<dbReference type="Proteomes" id="UP000734854">
    <property type="component" value="Unassembled WGS sequence"/>
</dbReference>
<evidence type="ECO:0000256" key="1">
    <source>
        <dbReference type="SAM" id="MobiDB-lite"/>
    </source>
</evidence>
<dbReference type="EMBL" id="JACMSC010000015">
    <property type="protein sequence ID" value="KAG6486401.1"/>
    <property type="molecule type" value="Genomic_DNA"/>
</dbReference>